<comment type="similarity">
    <text evidence="2 10">Belongs to the gluconokinase GntK/GntV family.</text>
</comment>
<proteinExistence type="inferred from homology"/>
<dbReference type="FunFam" id="3.40.50.300:FF:000522">
    <property type="entry name" value="Gluconokinase"/>
    <property type="match status" value="1"/>
</dbReference>
<comment type="catalytic activity">
    <reaction evidence="9 10">
        <text>D-gluconate + ATP = 6-phospho-D-gluconate + ADP + H(+)</text>
        <dbReference type="Rhea" id="RHEA:19433"/>
        <dbReference type="ChEBI" id="CHEBI:15378"/>
        <dbReference type="ChEBI" id="CHEBI:18391"/>
        <dbReference type="ChEBI" id="CHEBI:30616"/>
        <dbReference type="ChEBI" id="CHEBI:58759"/>
        <dbReference type="ChEBI" id="CHEBI:456216"/>
        <dbReference type="EC" id="2.7.1.12"/>
    </reaction>
</comment>
<evidence type="ECO:0000256" key="2">
    <source>
        <dbReference type="ARBA" id="ARBA00008420"/>
    </source>
</evidence>
<dbReference type="Gene3D" id="3.40.50.300">
    <property type="entry name" value="P-loop containing nucleotide triphosphate hydrolases"/>
    <property type="match status" value="1"/>
</dbReference>
<dbReference type="SUPFAM" id="SSF52540">
    <property type="entry name" value="P-loop containing nucleoside triphosphate hydrolases"/>
    <property type="match status" value="1"/>
</dbReference>
<keyword evidence="7 10" id="KW-0067">ATP-binding</keyword>
<dbReference type="EMBL" id="PTJD01000010">
    <property type="protein sequence ID" value="PPK93476.1"/>
    <property type="molecule type" value="Genomic_DNA"/>
</dbReference>
<gene>
    <name evidence="11" type="ORF">CLV92_110104</name>
</gene>
<evidence type="ECO:0000313" key="11">
    <source>
        <dbReference type="EMBL" id="PPK93476.1"/>
    </source>
</evidence>
<keyword evidence="5 10" id="KW-0547">Nucleotide-binding</keyword>
<evidence type="ECO:0000256" key="3">
    <source>
        <dbReference type="ARBA" id="ARBA00012054"/>
    </source>
</evidence>
<protein>
    <recommendedName>
        <fullName evidence="3 10">Gluconokinase</fullName>
        <ecNumber evidence="3 10">2.7.1.12</ecNumber>
    </recommendedName>
</protein>
<keyword evidence="6 10" id="KW-0418">Kinase</keyword>
<dbReference type="EC" id="2.7.1.12" evidence="3 10"/>
<accession>A0A2S6IH16</accession>
<comment type="caution">
    <text evidence="11">The sequence shown here is derived from an EMBL/GenBank/DDBJ whole genome shotgun (WGS) entry which is preliminary data.</text>
</comment>
<dbReference type="AlphaFoldDB" id="A0A2S6IH16"/>
<dbReference type="InterPro" id="IPR006001">
    <property type="entry name" value="Therm_gnt_kin"/>
</dbReference>
<dbReference type="GO" id="GO:0005524">
    <property type="term" value="F:ATP binding"/>
    <property type="evidence" value="ECO:0007669"/>
    <property type="project" value="UniProtKB-KW"/>
</dbReference>
<dbReference type="Pfam" id="PF13671">
    <property type="entry name" value="AAA_33"/>
    <property type="match status" value="1"/>
</dbReference>
<dbReference type="GO" id="GO:0005737">
    <property type="term" value="C:cytoplasm"/>
    <property type="evidence" value="ECO:0007669"/>
    <property type="project" value="TreeGrafter"/>
</dbReference>
<evidence type="ECO:0000256" key="8">
    <source>
        <dbReference type="ARBA" id="ARBA00023064"/>
    </source>
</evidence>
<evidence type="ECO:0000256" key="5">
    <source>
        <dbReference type="ARBA" id="ARBA00022741"/>
    </source>
</evidence>
<evidence type="ECO:0000256" key="7">
    <source>
        <dbReference type="ARBA" id="ARBA00022840"/>
    </source>
</evidence>
<evidence type="ECO:0000256" key="6">
    <source>
        <dbReference type="ARBA" id="ARBA00022777"/>
    </source>
</evidence>
<dbReference type="InterPro" id="IPR027417">
    <property type="entry name" value="P-loop_NTPase"/>
</dbReference>
<comment type="pathway">
    <text evidence="1">Carbohydrate acid metabolism.</text>
</comment>
<dbReference type="NCBIfam" id="TIGR01313">
    <property type="entry name" value="therm_gnt_kin"/>
    <property type="match status" value="1"/>
</dbReference>
<keyword evidence="8" id="KW-0311">Gluconate utilization</keyword>
<dbReference type="Proteomes" id="UP000239485">
    <property type="component" value="Unassembled WGS sequence"/>
</dbReference>
<dbReference type="GO" id="GO:0046316">
    <property type="term" value="F:gluconokinase activity"/>
    <property type="evidence" value="ECO:0007669"/>
    <property type="project" value="UniProtKB-EC"/>
</dbReference>
<organism evidence="11 12">
    <name type="scientific">Kineococcus xinjiangensis</name>
    <dbReference type="NCBI Taxonomy" id="512762"/>
    <lineage>
        <taxon>Bacteria</taxon>
        <taxon>Bacillati</taxon>
        <taxon>Actinomycetota</taxon>
        <taxon>Actinomycetes</taxon>
        <taxon>Kineosporiales</taxon>
        <taxon>Kineosporiaceae</taxon>
        <taxon>Kineococcus</taxon>
    </lineage>
</organism>
<dbReference type="PANTHER" id="PTHR43442">
    <property type="entry name" value="GLUCONOKINASE-RELATED"/>
    <property type="match status" value="1"/>
</dbReference>
<keyword evidence="12" id="KW-1185">Reference proteome</keyword>
<evidence type="ECO:0000256" key="9">
    <source>
        <dbReference type="ARBA" id="ARBA00048090"/>
    </source>
</evidence>
<dbReference type="CDD" id="cd02021">
    <property type="entry name" value="GntK"/>
    <property type="match status" value="1"/>
</dbReference>
<evidence type="ECO:0000256" key="1">
    <source>
        <dbReference type="ARBA" id="ARBA00004761"/>
    </source>
</evidence>
<dbReference type="GO" id="GO:0019521">
    <property type="term" value="P:D-gluconate metabolic process"/>
    <property type="evidence" value="ECO:0007669"/>
    <property type="project" value="UniProtKB-KW"/>
</dbReference>
<dbReference type="RefSeq" id="WP_245886821.1">
    <property type="nucleotide sequence ID" value="NZ_PTJD01000010.1"/>
</dbReference>
<dbReference type="PANTHER" id="PTHR43442:SF3">
    <property type="entry name" value="GLUCONOKINASE-RELATED"/>
    <property type="match status" value="1"/>
</dbReference>
<evidence type="ECO:0000256" key="10">
    <source>
        <dbReference type="RuleBase" id="RU363066"/>
    </source>
</evidence>
<evidence type="ECO:0000313" key="12">
    <source>
        <dbReference type="Proteomes" id="UP000239485"/>
    </source>
</evidence>
<reference evidence="11 12" key="1">
    <citation type="submission" date="2018-02" db="EMBL/GenBank/DDBJ databases">
        <title>Genomic Encyclopedia of Archaeal and Bacterial Type Strains, Phase II (KMG-II): from individual species to whole genera.</title>
        <authorList>
            <person name="Goeker M."/>
        </authorList>
    </citation>
    <scope>NUCLEOTIDE SEQUENCE [LARGE SCALE GENOMIC DNA]</scope>
    <source>
        <strain evidence="11 12">DSM 22857</strain>
    </source>
</reference>
<keyword evidence="4 10" id="KW-0808">Transferase</keyword>
<name>A0A2S6IH16_9ACTN</name>
<sequence>MSTVTVVVMGVSGSGKTTVAQGLAQHLGWVYAEGDDFHSEANVAKMASGQPLDDDDRRPWLRSIAEWIARQEEAGVNAVVTCSALRRGYRDLLRQGNPSVRFCELEVPEQVIAARLAQRTGHYMPATLLRSQLDALQPLQEDEPGFTVPVQGSPDEVLRHVIAHVERTAPHAG</sequence>
<evidence type="ECO:0000256" key="4">
    <source>
        <dbReference type="ARBA" id="ARBA00022679"/>
    </source>
</evidence>